<dbReference type="Proteomes" id="UP001642484">
    <property type="component" value="Unassembled WGS sequence"/>
</dbReference>
<feature type="compositionally biased region" description="Polar residues" evidence="1">
    <location>
        <begin position="1"/>
        <end position="13"/>
    </location>
</feature>
<protein>
    <submittedName>
        <fullName evidence="2">Uncharacterized protein</fullName>
    </submittedName>
</protein>
<feature type="region of interest" description="Disordered" evidence="1">
    <location>
        <begin position="1"/>
        <end position="47"/>
    </location>
</feature>
<evidence type="ECO:0000313" key="3">
    <source>
        <dbReference type="EMBL" id="CAK9058088.1"/>
    </source>
</evidence>
<name>A0ABP0N306_9DINO</name>
<evidence type="ECO:0000313" key="4">
    <source>
        <dbReference type="Proteomes" id="UP001642484"/>
    </source>
</evidence>
<evidence type="ECO:0000313" key="2">
    <source>
        <dbReference type="EMBL" id="CAK9058001.1"/>
    </source>
</evidence>
<gene>
    <name evidence="2" type="ORF">CCMP2556_LOCUS28582</name>
    <name evidence="3" type="ORF">CCMP2556_LOCUS28625</name>
</gene>
<dbReference type="EMBL" id="CAXAMN010021339">
    <property type="protein sequence ID" value="CAK9058088.1"/>
    <property type="molecule type" value="Genomic_DNA"/>
</dbReference>
<keyword evidence="4" id="KW-1185">Reference proteome</keyword>
<comment type="caution">
    <text evidence="2">The sequence shown here is derived from an EMBL/GenBank/DDBJ whole genome shotgun (WGS) entry which is preliminary data.</text>
</comment>
<feature type="region of interest" description="Disordered" evidence="1">
    <location>
        <begin position="60"/>
        <end position="104"/>
    </location>
</feature>
<accession>A0ABP0N306</accession>
<organism evidence="2 4">
    <name type="scientific">Durusdinium trenchii</name>
    <dbReference type="NCBI Taxonomy" id="1381693"/>
    <lineage>
        <taxon>Eukaryota</taxon>
        <taxon>Sar</taxon>
        <taxon>Alveolata</taxon>
        <taxon>Dinophyceae</taxon>
        <taxon>Suessiales</taxon>
        <taxon>Symbiodiniaceae</taxon>
        <taxon>Durusdinium</taxon>
    </lineage>
</organism>
<feature type="compositionally biased region" description="Polar residues" evidence="1">
    <location>
        <begin position="62"/>
        <end position="72"/>
    </location>
</feature>
<sequence>MQRLGLSSCSTSGVKKKRRAQQLSSGGSAPEVSKWDPPQVSSVEGHERCASTCELEILSRDPSVSGQQSNLDATVDKLLPSLESKNRIPRPARLQKQMDPVSLV</sequence>
<reference evidence="2 4" key="1">
    <citation type="submission" date="2024-02" db="EMBL/GenBank/DDBJ databases">
        <authorList>
            <person name="Chen Y."/>
            <person name="Shah S."/>
            <person name="Dougan E. K."/>
            <person name="Thang M."/>
            <person name="Chan C."/>
        </authorList>
    </citation>
    <scope>NUCLEOTIDE SEQUENCE [LARGE SCALE GENOMIC DNA]</scope>
</reference>
<dbReference type="EMBL" id="CAXAMN010021328">
    <property type="protein sequence ID" value="CAK9058001.1"/>
    <property type="molecule type" value="Genomic_DNA"/>
</dbReference>
<proteinExistence type="predicted"/>
<evidence type="ECO:0000256" key="1">
    <source>
        <dbReference type="SAM" id="MobiDB-lite"/>
    </source>
</evidence>